<protein>
    <submittedName>
        <fullName evidence="2">Uncharacterized protein</fullName>
    </submittedName>
</protein>
<dbReference type="Proteomes" id="UP000719766">
    <property type="component" value="Unassembled WGS sequence"/>
</dbReference>
<accession>A0A9P7DD95</accession>
<dbReference type="AlphaFoldDB" id="A0A9P7DD95"/>
<dbReference type="EMBL" id="JABBWE010000075">
    <property type="protein sequence ID" value="KAG1787728.1"/>
    <property type="molecule type" value="Genomic_DNA"/>
</dbReference>
<feature type="compositionally biased region" description="Low complexity" evidence="1">
    <location>
        <begin position="565"/>
        <end position="581"/>
    </location>
</feature>
<evidence type="ECO:0000256" key="1">
    <source>
        <dbReference type="SAM" id="MobiDB-lite"/>
    </source>
</evidence>
<feature type="region of interest" description="Disordered" evidence="1">
    <location>
        <begin position="721"/>
        <end position="842"/>
    </location>
</feature>
<feature type="compositionally biased region" description="Low complexity" evidence="1">
    <location>
        <begin position="271"/>
        <end position="283"/>
    </location>
</feature>
<proteinExistence type="predicted"/>
<feature type="compositionally biased region" description="Polar residues" evidence="1">
    <location>
        <begin position="403"/>
        <end position="412"/>
    </location>
</feature>
<feature type="compositionally biased region" description="Polar residues" evidence="1">
    <location>
        <begin position="99"/>
        <end position="108"/>
    </location>
</feature>
<feature type="compositionally biased region" description="Basic and acidic residues" evidence="1">
    <location>
        <begin position="743"/>
        <end position="759"/>
    </location>
</feature>
<organism evidence="2 3">
    <name type="scientific">Suillus plorans</name>
    <dbReference type="NCBI Taxonomy" id="116603"/>
    <lineage>
        <taxon>Eukaryota</taxon>
        <taxon>Fungi</taxon>
        <taxon>Dikarya</taxon>
        <taxon>Basidiomycota</taxon>
        <taxon>Agaricomycotina</taxon>
        <taxon>Agaricomycetes</taxon>
        <taxon>Agaricomycetidae</taxon>
        <taxon>Boletales</taxon>
        <taxon>Suillineae</taxon>
        <taxon>Suillaceae</taxon>
        <taxon>Suillus</taxon>
    </lineage>
</organism>
<feature type="region of interest" description="Disordered" evidence="1">
    <location>
        <begin position="382"/>
        <end position="437"/>
    </location>
</feature>
<dbReference type="OrthoDB" id="3071207at2759"/>
<name>A0A9P7DD95_9AGAM</name>
<evidence type="ECO:0000313" key="2">
    <source>
        <dbReference type="EMBL" id="KAG1787728.1"/>
    </source>
</evidence>
<feature type="compositionally biased region" description="Low complexity" evidence="1">
    <location>
        <begin position="768"/>
        <end position="778"/>
    </location>
</feature>
<feature type="compositionally biased region" description="Polar residues" evidence="1">
    <location>
        <begin position="422"/>
        <end position="437"/>
    </location>
</feature>
<feature type="region of interest" description="Disordered" evidence="1">
    <location>
        <begin position="85"/>
        <end position="212"/>
    </location>
</feature>
<dbReference type="GeneID" id="64605836"/>
<feature type="compositionally biased region" description="Polar residues" evidence="1">
    <location>
        <begin position="292"/>
        <end position="302"/>
    </location>
</feature>
<sequence length="842" mass="89238">MFCSFVVVMDEGEREHVHNWLLAEDNARIAILTVSSLALAVASILLWRAKHVENNPGNDHGPNSQQARSAQSIITAALSTFHIASNTPGECDMTGPEHPNTTSSTSTDMEQKASRSKERRRRGKVPLKELLKNGKKAKSTPKTLQPKTPVHQDNSGSDSPVFESEFKSTTSNDNIAPVAPSTYCLLSPTQDSPKESLVSHLSVEPPPAVEPHEDRLLPACMSASSSEPASVSRHVTSNDLTMRTSRSEHTHLHGTADNIQPAGSPCHDDSPSSMLESSSSPTSAEEHDSHEITSSFTSYPQSRSMPLCVSISTHTLDLDGQSQAYRAGAHTKPPRLMLKHRGADKSNGSCVIAASISHNTPLASSSASHSSSPARIMLSTSACAPSSPLHPNLGSSIEPKPSPSGSSPQLVPSPTLPHVTFPTLNPLQASPNDHTHTHSSIVESPIMNGQTVAGLPIPTASRGSTPPPGVSVHTVHIGSPTGPLRAQTQLASMRGALEAARLREEKARTEAERVGKENEELKWRWNEDTMAWRRREGELQAQVHHLMQQLQAAYSILTTLQSQAQAQSPSSSYSSPTSPSPRLQPHSPNISHSGLPSNFSHNPPAHVQALLASSYHPYPGFPGTYGGAGMTPLFSGLRMTMNPGSSVRNGGGKGQYTPDTTSSAGSSPSRGRRRRRNSASSSAQENNSEDVSISEAEGDQEDMWQNSILADAILKRPESLRVPSRGSLRSDGRMSAIGSGPSGKEDAGRVPSRMSERSDASASGGSYGVLSMSSLSSGRSEDETSGVIAEGDPTLAEVTGSTNAGSEGTSDPDVPTQNGSSWDPSTLTPAPAKGQRQPEVGF</sequence>
<keyword evidence="3" id="KW-1185">Reference proteome</keyword>
<feature type="compositionally biased region" description="Polar residues" evidence="1">
    <location>
        <begin position="586"/>
        <end position="601"/>
    </location>
</feature>
<gene>
    <name evidence="2" type="ORF">HD556DRAFT_935585</name>
</gene>
<evidence type="ECO:0000313" key="3">
    <source>
        <dbReference type="Proteomes" id="UP000719766"/>
    </source>
</evidence>
<reference evidence="2" key="1">
    <citation type="journal article" date="2020" name="New Phytol.">
        <title>Comparative genomics reveals dynamic genome evolution in host specialist ectomycorrhizal fungi.</title>
        <authorList>
            <person name="Lofgren L.A."/>
            <person name="Nguyen N.H."/>
            <person name="Vilgalys R."/>
            <person name="Ruytinx J."/>
            <person name="Liao H.L."/>
            <person name="Branco S."/>
            <person name="Kuo A."/>
            <person name="LaButti K."/>
            <person name="Lipzen A."/>
            <person name="Andreopoulos W."/>
            <person name="Pangilinan J."/>
            <person name="Riley R."/>
            <person name="Hundley H."/>
            <person name="Na H."/>
            <person name="Barry K."/>
            <person name="Grigoriev I.V."/>
            <person name="Stajich J.E."/>
            <person name="Kennedy P.G."/>
        </authorList>
    </citation>
    <scope>NUCLEOTIDE SEQUENCE</scope>
    <source>
        <strain evidence="2">S12</strain>
    </source>
</reference>
<feature type="compositionally biased region" description="Polar residues" evidence="1">
    <location>
        <begin position="799"/>
        <end position="828"/>
    </location>
</feature>
<comment type="caution">
    <text evidence="2">The sequence shown here is derived from an EMBL/GenBank/DDBJ whole genome shotgun (WGS) entry which is preliminary data.</text>
</comment>
<dbReference type="RefSeq" id="XP_041155044.1">
    <property type="nucleotide sequence ID" value="XM_041312072.1"/>
</dbReference>
<feature type="compositionally biased region" description="Polar residues" evidence="1">
    <location>
        <begin position="140"/>
        <end position="158"/>
    </location>
</feature>
<feature type="region of interest" description="Disordered" evidence="1">
    <location>
        <begin position="565"/>
        <end position="602"/>
    </location>
</feature>
<feature type="region of interest" description="Disordered" evidence="1">
    <location>
        <begin position="641"/>
        <end position="700"/>
    </location>
</feature>
<feature type="region of interest" description="Disordered" evidence="1">
    <location>
        <begin position="254"/>
        <end position="302"/>
    </location>
</feature>